<dbReference type="EMBL" id="JTHG01000144">
    <property type="protein sequence ID" value="KMO21788.1"/>
    <property type="molecule type" value="Genomic_DNA"/>
</dbReference>
<evidence type="ECO:0000313" key="4">
    <source>
        <dbReference type="EMBL" id="KMO21788.1"/>
    </source>
</evidence>
<evidence type="ECO:0008006" key="7">
    <source>
        <dbReference type="Google" id="ProtNLM"/>
    </source>
</evidence>
<dbReference type="AlphaFoldDB" id="A0A0J6RKB5"/>
<feature type="transmembrane region" description="Helical" evidence="2">
    <location>
        <begin position="38"/>
        <end position="59"/>
    </location>
</feature>
<dbReference type="Proteomes" id="UP000036471">
    <property type="component" value="Unassembled WGS sequence"/>
</dbReference>
<accession>A0A147FSV8</accession>
<organism evidence="3 6">
    <name type="scientific">Methylobacterium indicum</name>
    <dbReference type="NCBI Taxonomy" id="1775910"/>
    <lineage>
        <taxon>Bacteria</taxon>
        <taxon>Pseudomonadati</taxon>
        <taxon>Pseudomonadota</taxon>
        <taxon>Alphaproteobacteria</taxon>
        <taxon>Hyphomicrobiales</taxon>
        <taxon>Methylobacteriaceae</taxon>
        <taxon>Methylobacterium</taxon>
    </lineage>
</organism>
<feature type="compositionally biased region" description="Basic residues" evidence="1">
    <location>
        <begin position="23"/>
        <end position="34"/>
    </location>
</feature>
<evidence type="ECO:0000256" key="1">
    <source>
        <dbReference type="SAM" id="MobiDB-lite"/>
    </source>
</evidence>
<keyword evidence="2" id="KW-0472">Membrane</keyword>
<accession>A0A0J6RKB5</accession>
<evidence type="ECO:0000313" key="6">
    <source>
        <dbReference type="Proteomes" id="UP000663508"/>
    </source>
</evidence>
<feature type="region of interest" description="Disordered" evidence="1">
    <location>
        <begin position="1"/>
        <end position="34"/>
    </location>
</feature>
<keyword evidence="2" id="KW-0812">Transmembrane</keyword>
<gene>
    <name evidence="3" type="ORF">mvi_57770</name>
    <name evidence="4" type="ORF">QR79_16315</name>
</gene>
<evidence type="ECO:0000313" key="3">
    <source>
        <dbReference type="EMBL" id="BCM87316.1"/>
    </source>
</evidence>
<proteinExistence type="predicted"/>
<reference evidence="3" key="2">
    <citation type="submission" date="2020-11" db="EMBL/GenBank/DDBJ databases">
        <title>Complete genome sequence of a novel pathogenic Methylobacterium strain isolated from rice in Vietnam.</title>
        <authorList>
            <person name="Lai K."/>
            <person name="Okazaki S."/>
            <person name="Higashi K."/>
            <person name="Mori H."/>
            <person name="Toyoda A."/>
            <person name="Kurokawa K."/>
        </authorList>
    </citation>
    <scope>NUCLEOTIDE SEQUENCE</scope>
    <source>
        <strain evidence="3">VL1</strain>
    </source>
</reference>
<dbReference type="KEGG" id="mind:mvi_57770"/>
<reference evidence="4 5" key="1">
    <citation type="submission" date="2014-11" db="EMBL/GenBank/DDBJ databases">
        <title>Comparative genomics of Methylobacterium species.</title>
        <authorList>
            <person name="Chaudhry V."/>
            <person name="Patil P.B."/>
        </authorList>
    </citation>
    <scope>NUCLEOTIDE SEQUENCE [LARGE SCALE GENOMIC DNA]</scope>
    <source>
        <strain evidence="4 5">SE3.6</strain>
    </source>
</reference>
<protein>
    <recommendedName>
        <fullName evidence="7">ABC transporter permease</fullName>
    </recommendedName>
</protein>
<dbReference type="Proteomes" id="UP000663508">
    <property type="component" value="Chromosome"/>
</dbReference>
<keyword evidence="2" id="KW-1133">Transmembrane helix</keyword>
<sequence>MSGELNEGPLAPAATVTPPSPKVTRRERRRQRRRRRKIGEEILAWILVPVIVLCCYWAINAGFTFFGTTPSAVFDQLKQVKTALEKRESR</sequence>
<evidence type="ECO:0000256" key="2">
    <source>
        <dbReference type="SAM" id="Phobius"/>
    </source>
</evidence>
<dbReference type="EMBL" id="AP024145">
    <property type="protein sequence ID" value="BCM87316.1"/>
    <property type="molecule type" value="Genomic_DNA"/>
</dbReference>
<dbReference type="OrthoDB" id="8020462at2"/>
<name>A0A0J6RKB5_9HYPH</name>
<dbReference type="RefSeq" id="WP_048430203.1">
    <property type="nucleotide sequence ID" value="NZ_AP024145.1"/>
</dbReference>
<evidence type="ECO:0000313" key="5">
    <source>
        <dbReference type="Proteomes" id="UP000036471"/>
    </source>
</evidence>
<keyword evidence="5" id="KW-1185">Reference proteome</keyword>